<proteinExistence type="predicted"/>
<accession>A0A4C1UL09</accession>
<dbReference type="AlphaFoldDB" id="A0A4C1UL09"/>
<keyword evidence="2" id="KW-1185">Reference proteome</keyword>
<organism evidence="1 2">
    <name type="scientific">Eumeta variegata</name>
    <name type="common">Bagworm moth</name>
    <name type="synonym">Eumeta japonica</name>
    <dbReference type="NCBI Taxonomy" id="151549"/>
    <lineage>
        <taxon>Eukaryota</taxon>
        <taxon>Metazoa</taxon>
        <taxon>Ecdysozoa</taxon>
        <taxon>Arthropoda</taxon>
        <taxon>Hexapoda</taxon>
        <taxon>Insecta</taxon>
        <taxon>Pterygota</taxon>
        <taxon>Neoptera</taxon>
        <taxon>Endopterygota</taxon>
        <taxon>Lepidoptera</taxon>
        <taxon>Glossata</taxon>
        <taxon>Ditrysia</taxon>
        <taxon>Tineoidea</taxon>
        <taxon>Psychidae</taxon>
        <taxon>Oiketicinae</taxon>
        <taxon>Eumeta</taxon>
    </lineage>
</organism>
<name>A0A4C1UL09_EUMVA</name>
<evidence type="ECO:0000313" key="1">
    <source>
        <dbReference type="EMBL" id="GBP27141.1"/>
    </source>
</evidence>
<dbReference type="Proteomes" id="UP000299102">
    <property type="component" value="Unassembled WGS sequence"/>
</dbReference>
<protein>
    <submittedName>
        <fullName evidence="1">Uncharacterized protein</fullName>
    </submittedName>
</protein>
<comment type="caution">
    <text evidence="1">The sequence shown here is derived from an EMBL/GenBank/DDBJ whole genome shotgun (WGS) entry which is preliminary data.</text>
</comment>
<reference evidence="1 2" key="1">
    <citation type="journal article" date="2019" name="Commun. Biol.">
        <title>The bagworm genome reveals a unique fibroin gene that provides high tensile strength.</title>
        <authorList>
            <person name="Kono N."/>
            <person name="Nakamura H."/>
            <person name="Ohtoshi R."/>
            <person name="Tomita M."/>
            <person name="Numata K."/>
            <person name="Arakawa K."/>
        </authorList>
    </citation>
    <scope>NUCLEOTIDE SEQUENCE [LARGE SCALE GENOMIC DNA]</scope>
</reference>
<sequence>MLSLSPTLALHLAHHSETLFKELRTYLTVEKKSHPNPASVLRTAIESEASSSVQVPSAHLYRGILKTYRHDNKHETLDSRPTLNGANQR</sequence>
<dbReference type="EMBL" id="BGZK01000190">
    <property type="protein sequence ID" value="GBP27141.1"/>
    <property type="molecule type" value="Genomic_DNA"/>
</dbReference>
<evidence type="ECO:0000313" key="2">
    <source>
        <dbReference type="Proteomes" id="UP000299102"/>
    </source>
</evidence>
<gene>
    <name evidence="1" type="ORF">EVAR_15914_1</name>
</gene>